<dbReference type="SUPFAM" id="SSF47807">
    <property type="entry name" value="5' to 3' exonuclease, C-terminal subdomain"/>
    <property type="match status" value="1"/>
</dbReference>
<dbReference type="InterPro" id="IPR006086">
    <property type="entry name" value="XPG-I_dom"/>
</dbReference>
<dbReference type="OrthoDB" id="26491at2759"/>
<feature type="region of interest" description="Disordered" evidence="14">
    <location>
        <begin position="753"/>
        <end position="837"/>
    </location>
</feature>
<keyword evidence="10" id="KW-0267">Excision nuclease</keyword>
<dbReference type="Gene3D" id="3.40.50.1010">
    <property type="entry name" value="5'-nuclease"/>
    <property type="match status" value="1"/>
</dbReference>
<dbReference type="Pfam" id="PF00867">
    <property type="entry name" value="XPG_I"/>
    <property type="match status" value="1"/>
</dbReference>
<evidence type="ECO:0000313" key="18">
    <source>
        <dbReference type="Proteomes" id="UP000237144"/>
    </source>
</evidence>
<evidence type="ECO:0000256" key="14">
    <source>
        <dbReference type="SAM" id="MobiDB-lite"/>
    </source>
</evidence>
<dbReference type="InterPro" id="IPR036279">
    <property type="entry name" value="5-3_exonuclease_C_sf"/>
</dbReference>
<dbReference type="SMART" id="SM00279">
    <property type="entry name" value="HhH2"/>
    <property type="match status" value="1"/>
</dbReference>
<evidence type="ECO:0000256" key="7">
    <source>
        <dbReference type="ARBA" id="ARBA00022801"/>
    </source>
</evidence>
<evidence type="ECO:0000313" key="17">
    <source>
        <dbReference type="EMBL" id="POY71877.1"/>
    </source>
</evidence>
<dbReference type="SUPFAM" id="SSF88723">
    <property type="entry name" value="PIN domain-like"/>
    <property type="match status" value="1"/>
</dbReference>
<organism evidence="17 18">
    <name type="scientific">Rhodotorula taiwanensis</name>
    <dbReference type="NCBI Taxonomy" id="741276"/>
    <lineage>
        <taxon>Eukaryota</taxon>
        <taxon>Fungi</taxon>
        <taxon>Dikarya</taxon>
        <taxon>Basidiomycota</taxon>
        <taxon>Pucciniomycotina</taxon>
        <taxon>Microbotryomycetes</taxon>
        <taxon>Sporidiobolales</taxon>
        <taxon>Sporidiobolaceae</taxon>
        <taxon>Rhodotorula</taxon>
    </lineage>
</organism>
<keyword evidence="7" id="KW-0378">Hydrolase</keyword>
<dbReference type="GO" id="GO:0035312">
    <property type="term" value="F:5'-3' DNA exonuclease activity"/>
    <property type="evidence" value="ECO:0007669"/>
    <property type="project" value="InterPro"/>
</dbReference>
<evidence type="ECO:0000259" key="16">
    <source>
        <dbReference type="SMART" id="SM00485"/>
    </source>
</evidence>
<keyword evidence="9" id="KW-0460">Magnesium</keyword>
<evidence type="ECO:0000256" key="10">
    <source>
        <dbReference type="ARBA" id="ARBA00022881"/>
    </source>
</evidence>
<dbReference type="Pfam" id="PF00752">
    <property type="entry name" value="XPG_N"/>
    <property type="match status" value="1"/>
</dbReference>
<keyword evidence="6" id="KW-0227">DNA damage</keyword>
<dbReference type="SMART" id="SM00485">
    <property type="entry name" value="XPGN"/>
    <property type="match status" value="1"/>
</dbReference>
<dbReference type="PANTHER" id="PTHR11081:SF65">
    <property type="entry name" value="DNA DAMAGE-INDUCIBLE PROTEIN DIN7-RELATED"/>
    <property type="match status" value="1"/>
</dbReference>
<dbReference type="EMBL" id="PJQD01000072">
    <property type="protein sequence ID" value="POY71877.1"/>
    <property type="molecule type" value="Genomic_DNA"/>
</dbReference>
<feature type="compositionally biased region" description="Polar residues" evidence="14">
    <location>
        <begin position="563"/>
        <end position="580"/>
    </location>
</feature>
<dbReference type="AlphaFoldDB" id="A0A2S5B530"/>
<name>A0A2S5B530_9BASI</name>
<evidence type="ECO:0000256" key="3">
    <source>
        <dbReference type="ARBA" id="ARBA00010563"/>
    </source>
</evidence>
<dbReference type="InterPro" id="IPR008918">
    <property type="entry name" value="HhH2"/>
</dbReference>
<protein>
    <submittedName>
        <fullName evidence="17">Uncharacterized protein</fullName>
    </submittedName>
</protein>
<dbReference type="InterPro" id="IPR019974">
    <property type="entry name" value="XPG_CS"/>
</dbReference>
<sequence length="882" mass="94430">MGIGGLLPLLKEIQKPCHVKEWAGKRVAVDSYVWLHRGAYGCAEDLALGRPTVKYVNYAMHRVRMLKHFGVTPVMVFDGGLLPSKMGTEDEREKRRAEALAKGNAFRAEGKASLAREAFVKAVDVTPAMAYQLIKASLLNALRAEGIEYVVAPYEADPQLAYLEKSGFVDAVVTEDSDLLVFGCRNVLFKLDGEGNCVSISRDDFSKCREYNLAGWSDDEFRHMAILSGCDYLDSVVGLGLKTAHRLLRKYKKPEKVIQFVRLEGNLNVPRSYLDDFRRAELTFLHQHVFDPLTKSLTHLTPIPAGTTLEDLPFIGPLLAPDFALGVAQGDIDPITKERVVDLVPSSFAATNDTPKKFDANGSRAKAPKAGTPSGGTLLSFFSRQAGSPAVVNPVKAVKAQARVTLVGSAKENKPAVTQQEEPARASKFFGAGRGSKVELQKSSTAAIVPPVMHEPDHEALSDDFEAEAALRDIELGFDLPSEAAEIDEPEEAVEERRVSPAEPAPPTHRPALCGIQEQAPDVDGGSVQSEAGGIVVPVSPPPTSEALVETPSPERQKVAISASGQSDVGVSSPADSNVAQAGWPTPELDQSPGLLSSPITPRNGFSISPPPPIVKEEAAPAPAQTTAAPFVTLSSDPIILSSDTGSCAEQATPRPPKRSPRPPKQRKSPILSAKGKLKTAPSREARSKTVAVWEDTPGPRAASGESAPKTSASKRRKQTEVIVDDDEGVSEAVRSVAASWRAKFMLQTAVKSTPRLLAPVQPPTPASPTNASRQKGPRTVAPPGKHSSATASATRLPLSTLRANTSLKRSATTSAVDENCRPRGDEDLAPAKKRRTVSALDCTVDRSLIENDVVVSSSSSPVPITNPRLLAFRFTGTVRRE</sequence>
<feature type="region of interest" description="Disordered" evidence="14">
    <location>
        <begin position="352"/>
        <end position="372"/>
    </location>
</feature>
<dbReference type="InterPro" id="IPR006084">
    <property type="entry name" value="XPG/Rad2"/>
</dbReference>
<comment type="similarity">
    <text evidence="3">Belongs to the XPG/RAD2 endonuclease family. EXO1 subfamily.</text>
</comment>
<dbReference type="CDD" id="cd09908">
    <property type="entry name" value="H3TH_EXO1"/>
    <property type="match status" value="1"/>
</dbReference>
<dbReference type="GO" id="GO:0017108">
    <property type="term" value="F:5'-flap endonuclease activity"/>
    <property type="evidence" value="ECO:0007669"/>
    <property type="project" value="TreeGrafter"/>
</dbReference>
<evidence type="ECO:0000256" key="4">
    <source>
        <dbReference type="ARBA" id="ARBA00022722"/>
    </source>
</evidence>
<keyword evidence="4" id="KW-0540">Nuclease</keyword>
<evidence type="ECO:0000256" key="12">
    <source>
        <dbReference type="ARBA" id="ARBA00023204"/>
    </source>
</evidence>
<gene>
    <name evidence="17" type="ORF">BMF94_5238</name>
</gene>
<dbReference type="InterPro" id="IPR029060">
    <property type="entry name" value="PIN-like_dom_sf"/>
</dbReference>
<dbReference type="PROSITE" id="PS00842">
    <property type="entry name" value="XPG_2"/>
    <property type="match status" value="1"/>
</dbReference>
<evidence type="ECO:0000256" key="5">
    <source>
        <dbReference type="ARBA" id="ARBA00022723"/>
    </source>
</evidence>
<evidence type="ECO:0000256" key="9">
    <source>
        <dbReference type="ARBA" id="ARBA00022842"/>
    </source>
</evidence>
<dbReference type="CDD" id="cd09857">
    <property type="entry name" value="PIN_EXO1"/>
    <property type="match status" value="1"/>
</dbReference>
<dbReference type="GO" id="GO:0005634">
    <property type="term" value="C:nucleus"/>
    <property type="evidence" value="ECO:0007669"/>
    <property type="project" value="UniProtKB-SubCell"/>
</dbReference>
<feature type="compositionally biased region" description="Polar residues" evidence="14">
    <location>
        <begin position="802"/>
        <end position="817"/>
    </location>
</feature>
<dbReference type="Proteomes" id="UP000237144">
    <property type="component" value="Unassembled WGS sequence"/>
</dbReference>
<dbReference type="FunFam" id="3.40.50.1010:FF:000002">
    <property type="entry name" value="Exonuclease 1, putative"/>
    <property type="match status" value="1"/>
</dbReference>
<feature type="region of interest" description="Disordered" evidence="14">
    <location>
        <begin position="486"/>
        <end position="731"/>
    </location>
</feature>
<feature type="compositionally biased region" description="Basic and acidic residues" evidence="14">
    <location>
        <begin position="819"/>
        <end position="831"/>
    </location>
</feature>
<reference evidence="17 18" key="1">
    <citation type="journal article" date="2018" name="Front. Microbiol.">
        <title>Prospects for Fungal Bioremediation of Acidic Radioactive Waste Sites: Characterization and Genome Sequence of Rhodotorula taiwanensis MD1149.</title>
        <authorList>
            <person name="Tkavc R."/>
            <person name="Matrosova V.Y."/>
            <person name="Grichenko O.E."/>
            <person name="Gostincar C."/>
            <person name="Volpe R.P."/>
            <person name="Klimenkova P."/>
            <person name="Gaidamakova E.K."/>
            <person name="Zhou C.E."/>
            <person name="Stewart B.J."/>
            <person name="Lyman M.G."/>
            <person name="Malfatti S.A."/>
            <person name="Rubinfeld B."/>
            <person name="Courtot M."/>
            <person name="Singh J."/>
            <person name="Dalgard C.L."/>
            <person name="Hamilton T."/>
            <person name="Frey K.G."/>
            <person name="Gunde-Cimerman N."/>
            <person name="Dugan L."/>
            <person name="Daly M.J."/>
        </authorList>
    </citation>
    <scope>NUCLEOTIDE SEQUENCE [LARGE SCALE GENOMIC DNA]</scope>
    <source>
        <strain evidence="17 18">MD1149</strain>
    </source>
</reference>
<evidence type="ECO:0000256" key="11">
    <source>
        <dbReference type="ARBA" id="ARBA00023125"/>
    </source>
</evidence>
<feature type="compositionally biased region" description="Low complexity" evidence="14">
    <location>
        <begin position="620"/>
        <end position="630"/>
    </location>
</feature>
<keyword evidence="18" id="KW-1185">Reference proteome</keyword>
<feature type="compositionally biased region" description="Polar residues" evidence="14">
    <location>
        <begin position="594"/>
        <end position="607"/>
    </location>
</feature>
<evidence type="ECO:0000256" key="6">
    <source>
        <dbReference type="ARBA" id="ARBA00022763"/>
    </source>
</evidence>
<keyword evidence="12" id="KW-0234">DNA repair</keyword>
<evidence type="ECO:0000256" key="8">
    <source>
        <dbReference type="ARBA" id="ARBA00022839"/>
    </source>
</evidence>
<dbReference type="FunFam" id="1.10.150.20:FF:000011">
    <property type="entry name" value="exonuclease 1"/>
    <property type="match status" value="1"/>
</dbReference>
<dbReference type="PRINTS" id="PR00853">
    <property type="entry name" value="XPGRADSUPER"/>
</dbReference>
<evidence type="ECO:0000256" key="13">
    <source>
        <dbReference type="ARBA" id="ARBA00023242"/>
    </source>
</evidence>
<keyword evidence="11" id="KW-0238">DNA-binding</keyword>
<dbReference type="STRING" id="741276.A0A2S5B530"/>
<dbReference type="GO" id="GO:0003677">
    <property type="term" value="F:DNA binding"/>
    <property type="evidence" value="ECO:0007669"/>
    <property type="project" value="UniProtKB-KW"/>
</dbReference>
<keyword evidence="8" id="KW-0269">Exonuclease</keyword>
<comment type="caution">
    <text evidence="17">The sequence shown here is derived from an EMBL/GenBank/DDBJ whole genome shotgun (WGS) entry which is preliminary data.</text>
</comment>
<dbReference type="InterPro" id="IPR044752">
    <property type="entry name" value="PIN-like_EXO1"/>
</dbReference>
<accession>A0A2S5B530</accession>
<keyword evidence="5" id="KW-0479">Metal-binding</keyword>
<dbReference type="Gene3D" id="1.10.150.20">
    <property type="entry name" value="5' to 3' exonuclease, C-terminal subdomain"/>
    <property type="match status" value="1"/>
</dbReference>
<feature type="compositionally biased region" description="Basic residues" evidence="14">
    <location>
        <begin position="656"/>
        <end position="668"/>
    </location>
</feature>
<keyword evidence="13" id="KW-0539">Nucleus</keyword>
<evidence type="ECO:0000259" key="15">
    <source>
        <dbReference type="SMART" id="SM00484"/>
    </source>
</evidence>
<dbReference type="InterPro" id="IPR006085">
    <property type="entry name" value="XPG_DNA_repair_N"/>
</dbReference>
<dbReference type="SMART" id="SM00484">
    <property type="entry name" value="XPGI"/>
    <property type="match status" value="1"/>
</dbReference>
<comment type="subcellular location">
    <subcellularLocation>
        <location evidence="2">Nucleus</location>
    </subcellularLocation>
</comment>
<evidence type="ECO:0000256" key="2">
    <source>
        <dbReference type="ARBA" id="ARBA00004123"/>
    </source>
</evidence>
<dbReference type="PANTHER" id="PTHR11081">
    <property type="entry name" value="FLAP ENDONUCLEASE FAMILY MEMBER"/>
    <property type="match status" value="1"/>
</dbReference>
<proteinExistence type="inferred from homology"/>
<dbReference type="GO" id="GO:0006281">
    <property type="term" value="P:DNA repair"/>
    <property type="evidence" value="ECO:0007669"/>
    <property type="project" value="UniProtKB-KW"/>
</dbReference>
<feature type="domain" description="XPG-I" evidence="15">
    <location>
        <begin position="143"/>
        <end position="213"/>
    </location>
</feature>
<dbReference type="GO" id="GO:0046872">
    <property type="term" value="F:metal ion binding"/>
    <property type="evidence" value="ECO:0007669"/>
    <property type="project" value="UniProtKB-KW"/>
</dbReference>
<feature type="domain" description="XPG N-terminal" evidence="16">
    <location>
        <begin position="1"/>
        <end position="99"/>
    </location>
</feature>
<dbReference type="InterPro" id="IPR037315">
    <property type="entry name" value="EXO1_H3TH"/>
</dbReference>
<evidence type="ECO:0000256" key="1">
    <source>
        <dbReference type="ARBA" id="ARBA00001946"/>
    </source>
</evidence>
<comment type="cofactor">
    <cofactor evidence="1">
        <name>Mg(2+)</name>
        <dbReference type="ChEBI" id="CHEBI:18420"/>
    </cofactor>
</comment>